<accession>A0A6P1Q0K0</accession>
<evidence type="ECO:0000256" key="2">
    <source>
        <dbReference type="ARBA" id="ARBA00022801"/>
    </source>
</evidence>
<feature type="chain" id="PRO_5026675529" evidence="3">
    <location>
        <begin position="21"/>
        <end position="531"/>
    </location>
</feature>
<keyword evidence="2 4" id="KW-0378">Hydrolase</keyword>
<dbReference type="InterPro" id="IPR001087">
    <property type="entry name" value="GDSL"/>
</dbReference>
<organism evidence="4 5">
    <name type="scientific">Mixta intestinalis</name>
    <dbReference type="NCBI Taxonomy" id="1615494"/>
    <lineage>
        <taxon>Bacteria</taxon>
        <taxon>Pseudomonadati</taxon>
        <taxon>Pseudomonadota</taxon>
        <taxon>Gammaproteobacteria</taxon>
        <taxon>Enterobacterales</taxon>
        <taxon>Erwiniaceae</taxon>
        <taxon>Mixta</taxon>
    </lineage>
</organism>
<dbReference type="Proteomes" id="UP000464053">
    <property type="component" value="Chromosome"/>
</dbReference>
<evidence type="ECO:0000313" key="5">
    <source>
        <dbReference type="Proteomes" id="UP000464053"/>
    </source>
</evidence>
<reference evidence="4 5" key="1">
    <citation type="submission" date="2018-03" db="EMBL/GenBank/DDBJ databases">
        <title>Pantoea intestinalis SRCM103226 isolated form the mealworm.</title>
        <authorList>
            <person name="Jeong D.-Y."/>
            <person name="Kim J.W."/>
        </authorList>
    </citation>
    <scope>NUCLEOTIDE SEQUENCE [LARGE SCALE GENOMIC DNA]</scope>
    <source>
        <strain evidence="4 5">SRCM103226</strain>
    </source>
</reference>
<sequence length="531" mass="58220">MNFPVKNLTLLCALPAMANAATLLQGMVVAEVPFADAQVSVIDSNGKQLTTTTAADGRYSLEVDTLTPPFTLSAMNSALPEGGTSIDCINSDIRRARCMASLLLNVKQDGINTANITPFTDRMVTEVASKLGYIGPQQWVERGTPAKLNAELLTAPLANFRAGMQAALQQLGMRAEQIDPISTPVQPGDGMTRLLSVINHTRGYDNNSGEASGAVLTDIAFRPIAGLEKEGAWEPLDLQRALNDRQAILQAKTRILIVSDSTAATYEVQRLPRMGWGQVFQQQFRDDSDVVVLNGARAGRSSRDFYNEGWYHQMGRFLQPGDYIFIAHGHNDENCNGDKPLRGTSDVKNLCTYPNDAQGKPQHPEGRPDMSFQHSLERYINLAREAGATPVLFTPTTRVKNAAGKIAFQQGPQDVVVSSHVTKNKPGYRFSGDYVATIRQTASRNSVPLIELERETIAFANAHAHDWMDYWLAVDPNDPRYPWYKTQKAGIRSNPDATHFQQKGAEAVAAIVAEQIRQNTALNALADKLKP</sequence>
<gene>
    <name evidence="4" type="primary">rhgT</name>
    <name evidence="4" type="ORF">C7M51_02086</name>
</gene>
<dbReference type="RefSeq" id="WP_160621731.1">
    <property type="nucleotide sequence ID" value="NZ_CP028271.1"/>
</dbReference>
<name>A0A6P1Q0K0_9GAMM</name>
<keyword evidence="5" id="KW-1185">Reference proteome</keyword>
<dbReference type="Gene3D" id="3.40.50.1110">
    <property type="entry name" value="SGNH hydrolase"/>
    <property type="match status" value="1"/>
</dbReference>
<dbReference type="InterPro" id="IPR037459">
    <property type="entry name" value="RhgT-like"/>
</dbReference>
<dbReference type="AlphaFoldDB" id="A0A6P1Q0K0"/>
<dbReference type="EMBL" id="CP028271">
    <property type="protein sequence ID" value="QHM71794.1"/>
    <property type="molecule type" value="Genomic_DNA"/>
</dbReference>
<dbReference type="KEGG" id="mint:C7M51_02086"/>
<dbReference type="InterPro" id="IPR036514">
    <property type="entry name" value="SGNH_hydro_sf"/>
</dbReference>
<dbReference type="PANTHER" id="PTHR43695">
    <property type="entry name" value="PUTATIVE (AFU_ORTHOLOGUE AFUA_2G17250)-RELATED"/>
    <property type="match status" value="1"/>
</dbReference>
<dbReference type="PANTHER" id="PTHR43695:SF1">
    <property type="entry name" value="RHAMNOGALACTURONAN ACETYLESTERASE"/>
    <property type="match status" value="1"/>
</dbReference>
<keyword evidence="3" id="KW-0732">Signal</keyword>
<comment type="similarity">
    <text evidence="1">Belongs to the 'GDSL' lipolytic enzyme family.</text>
</comment>
<dbReference type="EC" id="3.1.1.-" evidence="4"/>
<feature type="signal peptide" evidence="3">
    <location>
        <begin position="1"/>
        <end position="20"/>
    </location>
</feature>
<evidence type="ECO:0000256" key="1">
    <source>
        <dbReference type="ARBA" id="ARBA00008668"/>
    </source>
</evidence>
<dbReference type="Pfam" id="PF00657">
    <property type="entry name" value="Lipase_GDSL"/>
    <property type="match status" value="1"/>
</dbReference>
<dbReference type="GO" id="GO:0016788">
    <property type="term" value="F:hydrolase activity, acting on ester bonds"/>
    <property type="evidence" value="ECO:0007669"/>
    <property type="project" value="InterPro"/>
</dbReference>
<protein>
    <submittedName>
        <fullName evidence="4">Rhamnogalacturonan acetylesterase RhgT</fullName>
        <ecNumber evidence="4">3.1.1.-</ecNumber>
    </submittedName>
</protein>
<proteinExistence type="inferred from homology"/>
<dbReference type="SUPFAM" id="SSF52266">
    <property type="entry name" value="SGNH hydrolase"/>
    <property type="match status" value="1"/>
</dbReference>
<evidence type="ECO:0000256" key="3">
    <source>
        <dbReference type="SAM" id="SignalP"/>
    </source>
</evidence>
<dbReference type="OrthoDB" id="191551at2"/>
<evidence type="ECO:0000313" key="4">
    <source>
        <dbReference type="EMBL" id="QHM71794.1"/>
    </source>
</evidence>